<evidence type="ECO:0000259" key="6">
    <source>
        <dbReference type="PROSITE" id="PS50112"/>
    </source>
</evidence>
<dbReference type="SUPFAM" id="SSF55785">
    <property type="entry name" value="PYP-like sensor domain (PAS domain)"/>
    <property type="match status" value="1"/>
</dbReference>
<dbReference type="Gene3D" id="3.30.450.20">
    <property type="entry name" value="PAS domain"/>
    <property type="match status" value="1"/>
</dbReference>
<dbReference type="SUPFAM" id="SSF46689">
    <property type="entry name" value="Homeodomain-like"/>
    <property type="match status" value="1"/>
</dbReference>
<dbReference type="PRINTS" id="PR01590">
    <property type="entry name" value="HTHFIS"/>
</dbReference>
<evidence type="ECO:0000256" key="2">
    <source>
        <dbReference type="ARBA" id="ARBA00022840"/>
    </source>
</evidence>
<dbReference type="EMBL" id="RHJS01000002">
    <property type="protein sequence ID" value="RRK32432.1"/>
    <property type="molecule type" value="Genomic_DNA"/>
</dbReference>
<dbReference type="InterPro" id="IPR000014">
    <property type="entry name" value="PAS"/>
</dbReference>
<comment type="caution">
    <text evidence="7">The sequence shown here is derived from an EMBL/GenBank/DDBJ whole genome shotgun (WGS) entry which is preliminary data.</text>
</comment>
<dbReference type="CDD" id="cd00009">
    <property type="entry name" value="AAA"/>
    <property type="match status" value="1"/>
</dbReference>
<feature type="domain" description="Sigma-54 factor interaction" evidence="5">
    <location>
        <begin position="328"/>
        <end position="555"/>
    </location>
</feature>
<dbReference type="GO" id="GO:0006355">
    <property type="term" value="P:regulation of DNA-templated transcription"/>
    <property type="evidence" value="ECO:0007669"/>
    <property type="project" value="InterPro"/>
</dbReference>
<dbReference type="Gene3D" id="3.40.50.300">
    <property type="entry name" value="P-loop containing nucleotide triphosphate hydrolases"/>
    <property type="match status" value="1"/>
</dbReference>
<dbReference type="InterPro" id="IPR002078">
    <property type="entry name" value="Sigma_54_int"/>
</dbReference>
<dbReference type="Gene3D" id="3.40.50.2300">
    <property type="match status" value="1"/>
</dbReference>
<evidence type="ECO:0000313" key="7">
    <source>
        <dbReference type="EMBL" id="RRK32432.1"/>
    </source>
</evidence>
<organism evidence="7 8">
    <name type="scientific">Schaedlerella arabinosiphila</name>
    <dbReference type="NCBI Taxonomy" id="2044587"/>
    <lineage>
        <taxon>Bacteria</taxon>
        <taxon>Bacillati</taxon>
        <taxon>Bacillota</taxon>
        <taxon>Clostridia</taxon>
        <taxon>Lachnospirales</taxon>
        <taxon>Lachnospiraceae</taxon>
        <taxon>Schaedlerella</taxon>
    </lineage>
</organism>
<dbReference type="GO" id="GO:0043565">
    <property type="term" value="F:sequence-specific DNA binding"/>
    <property type="evidence" value="ECO:0007669"/>
    <property type="project" value="InterPro"/>
</dbReference>
<dbReference type="Pfam" id="PF00158">
    <property type="entry name" value="Sigma54_activat"/>
    <property type="match status" value="1"/>
</dbReference>
<dbReference type="AlphaFoldDB" id="A0A426DIC9"/>
<evidence type="ECO:0000256" key="4">
    <source>
        <dbReference type="ARBA" id="ARBA00023163"/>
    </source>
</evidence>
<dbReference type="InterPro" id="IPR010524">
    <property type="entry name" value="Sig_transdc_resp-reg_PrpR_N"/>
</dbReference>
<protein>
    <submittedName>
        <fullName evidence="7">Diguanylate cyclase</fullName>
    </submittedName>
</protein>
<name>A0A426DIC9_9FIRM</name>
<dbReference type="InterPro" id="IPR002197">
    <property type="entry name" value="HTH_Fis"/>
</dbReference>
<keyword evidence="2" id="KW-0067">ATP-binding</keyword>
<keyword evidence="1" id="KW-0547">Nucleotide-binding</keyword>
<evidence type="ECO:0000256" key="3">
    <source>
        <dbReference type="ARBA" id="ARBA00023015"/>
    </source>
</evidence>
<dbReference type="Gene3D" id="3.40.50.10660">
    <property type="entry name" value="PrpR receptor domain-like"/>
    <property type="match status" value="1"/>
</dbReference>
<evidence type="ECO:0000313" key="8">
    <source>
        <dbReference type="Proteomes" id="UP000274920"/>
    </source>
</evidence>
<dbReference type="SUPFAM" id="SSF159800">
    <property type="entry name" value="PrpR receptor domain-like"/>
    <property type="match status" value="1"/>
</dbReference>
<gene>
    <name evidence="7" type="ORF">EBB54_14490</name>
</gene>
<reference evidence="7" key="1">
    <citation type="submission" date="2018-10" db="EMBL/GenBank/DDBJ databases">
        <title>Schaedlerella arabinophila gen. nov. sp. nov., isolated from the mouse intestinal tract and comparative analysis with the genome of the closely related altered Schaedler flora strain ASF502.</title>
        <authorList>
            <person name="Miyake S."/>
            <person name="Soh M."/>
            <person name="Seedorf H."/>
        </authorList>
    </citation>
    <scope>NUCLEOTIDE SEQUENCE [LARGE SCALE GENOMIC DNA]</scope>
    <source>
        <strain evidence="7">DSM 106076</strain>
    </source>
</reference>
<dbReference type="Pfam" id="PF06506">
    <property type="entry name" value="PrpR_N"/>
    <property type="match status" value="1"/>
</dbReference>
<dbReference type="Proteomes" id="UP000274920">
    <property type="component" value="Unassembled WGS sequence"/>
</dbReference>
<dbReference type="RefSeq" id="WP_125127899.1">
    <property type="nucleotide sequence ID" value="NZ_RHJS01000002.1"/>
</dbReference>
<proteinExistence type="predicted"/>
<keyword evidence="4" id="KW-0804">Transcription</keyword>
<dbReference type="Gene3D" id="1.10.8.60">
    <property type="match status" value="1"/>
</dbReference>
<accession>A0A426DIC9</accession>
<dbReference type="InterPro" id="IPR058031">
    <property type="entry name" value="AAA_lid_NorR"/>
</dbReference>
<feature type="domain" description="PAS" evidence="6">
    <location>
        <begin position="196"/>
        <end position="247"/>
    </location>
</feature>
<sequence length="639" mass="72603">MARIAILLPYEDMAETARKVIHENHYEIDYIKVIESENAVNEARIAAEQGADIIIARGYQAQLIKEYTNIPVVEMRFHAQEIGLLLQRAKRLSHKERPVIGLIAFENMLCDLSHMEELFDVRLRIAYVERIEEVPDLLHGMKKEGVDCVIGGDTVNREAEKIGCLSIKFKATGESIGEAMERAKNMAYAVENEKRNAAQFETVLDTSFNGIIKINSAGRIIAINRLIENLLGKNMEDVKGELLYDMFPQIDKWIVDDILTGARENCSSSIEVRGRNWMFLAAPIQFDGQITGAILSLHAITEIVRKDRKLANDMLLHGFTAETHFSNIHTENKTMRRVLETAREYSLSDSPVLIYGETGTEYYQISEAIHNNSIRKGGPFVSVNISGLEEEKQMELLFGSRNGTLGTHPREKGAVIRANHGTLLIKDIEKLTIQAQYQLLRVILDGAVNRTDALPMDNIDVRIIAAAQKNLRYGVNKGLFQESLFYVLHGLTLEIPPLNRRSEDLRYYIDRYFKEFCRKYNKYLVITEGGYAQLAQFSWQGNKLQLKAFLERLVLTANKRSIAEGTIRTLFGELYPYVGEVGGEEKLVVYKTEEAVKISELLKKHRGNRKLAAEELGISTTTLWRKMNKYGIESKFGMD</sequence>
<dbReference type="InterPro" id="IPR027417">
    <property type="entry name" value="P-loop_NTPase"/>
</dbReference>
<dbReference type="Pfam" id="PF25601">
    <property type="entry name" value="AAA_lid_14"/>
    <property type="match status" value="1"/>
</dbReference>
<dbReference type="Pfam" id="PF02954">
    <property type="entry name" value="HTH_8"/>
    <property type="match status" value="1"/>
</dbReference>
<keyword evidence="8" id="KW-1185">Reference proteome</keyword>
<dbReference type="PROSITE" id="PS50112">
    <property type="entry name" value="PAS"/>
    <property type="match status" value="1"/>
</dbReference>
<dbReference type="SMART" id="SM00091">
    <property type="entry name" value="PAS"/>
    <property type="match status" value="1"/>
</dbReference>
<dbReference type="SUPFAM" id="SSF52540">
    <property type="entry name" value="P-loop containing nucleoside triphosphate hydrolases"/>
    <property type="match status" value="1"/>
</dbReference>
<evidence type="ECO:0000259" key="5">
    <source>
        <dbReference type="PROSITE" id="PS50045"/>
    </source>
</evidence>
<dbReference type="GO" id="GO:0000156">
    <property type="term" value="F:phosphorelay response regulator activity"/>
    <property type="evidence" value="ECO:0007669"/>
    <property type="project" value="InterPro"/>
</dbReference>
<evidence type="ECO:0000256" key="1">
    <source>
        <dbReference type="ARBA" id="ARBA00022741"/>
    </source>
</evidence>
<dbReference type="PANTHER" id="PTHR32071">
    <property type="entry name" value="TRANSCRIPTIONAL REGULATORY PROTEIN"/>
    <property type="match status" value="1"/>
</dbReference>
<keyword evidence="3" id="KW-0805">Transcription regulation</keyword>
<dbReference type="InterPro" id="IPR009057">
    <property type="entry name" value="Homeodomain-like_sf"/>
</dbReference>
<dbReference type="GO" id="GO:0005524">
    <property type="term" value="F:ATP binding"/>
    <property type="evidence" value="ECO:0007669"/>
    <property type="project" value="UniProtKB-KW"/>
</dbReference>
<dbReference type="InterPro" id="IPR035965">
    <property type="entry name" value="PAS-like_dom_sf"/>
</dbReference>
<dbReference type="Gene3D" id="1.10.10.60">
    <property type="entry name" value="Homeodomain-like"/>
    <property type="match status" value="1"/>
</dbReference>
<dbReference type="PROSITE" id="PS50045">
    <property type="entry name" value="SIGMA54_INTERACT_4"/>
    <property type="match status" value="1"/>
</dbReference>